<reference evidence="6 7" key="1">
    <citation type="journal article" date="2016" name="Nat. Commun.">
        <title>Thousands of microbial genomes shed light on interconnected biogeochemical processes in an aquifer system.</title>
        <authorList>
            <person name="Anantharaman K."/>
            <person name="Brown C.T."/>
            <person name="Hug L.A."/>
            <person name="Sharon I."/>
            <person name="Castelle C.J."/>
            <person name="Probst A.J."/>
            <person name="Thomas B.C."/>
            <person name="Singh A."/>
            <person name="Wilkins M.J."/>
            <person name="Karaoz U."/>
            <person name="Brodie E.L."/>
            <person name="Williams K.H."/>
            <person name="Hubbard S.S."/>
            <person name="Banfield J.F."/>
        </authorList>
    </citation>
    <scope>NUCLEOTIDE SEQUENCE [LARGE SCALE GENOMIC DNA]</scope>
</reference>
<dbReference type="HAMAP" id="MF_00113">
    <property type="entry name" value="QueA"/>
    <property type="match status" value="1"/>
</dbReference>
<evidence type="ECO:0000256" key="3">
    <source>
        <dbReference type="ARBA" id="ARBA00022691"/>
    </source>
</evidence>
<comment type="pathway">
    <text evidence="5">tRNA modification; tRNA-queuosine biosynthesis.</text>
</comment>
<dbReference type="UniPathway" id="UPA00392"/>
<dbReference type="InterPro" id="IPR042119">
    <property type="entry name" value="QueA_dom2"/>
</dbReference>
<dbReference type="InterPro" id="IPR042118">
    <property type="entry name" value="QueA_dom1"/>
</dbReference>
<evidence type="ECO:0000313" key="7">
    <source>
        <dbReference type="Proteomes" id="UP000177349"/>
    </source>
</evidence>
<keyword evidence="2 5" id="KW-0808">Transferase</keyword>
<dbReference type="InterPro" id="IPR036100">
    <property type="entry name" value="QueA_sf"/>
</dbReference>
<dbReference type="Gene3D" id="3.40.1780.10">
    <property type="entry name" value="QueA-like"/>
    <property type="match status" value="1"/>
</dbReference>
<keyword evidence="3 5" id="KW-0949">S-adenosyl-L-methionine</keyword>
<evidence type="ECO:0000256" key="2">
    <source>
        <dbReference type="ARBA" id="ARBA00022679"/>
    </source>
</evidence>
<comment type="function">
    <text evidence="5">Transfers and isomerizes the ribose moiety from AdoMet to the 7-aminomethyl group of 7-deazaguanine (preQ1-tRNA) to give epoxyqueuosine (oQ-tRNA).</text>
</comment>
<dbReference type="NCBIfam" id="TIGR00113">
    <property type="entry name" value="queA"/>
    <property type="match status" value="1"/>
</dbReference>
<comment type="subcellular location">
    <subcellularLocation>
        <location evidence="5">Cytoplasm</location>
    </subcellularLocation>
</comment>
<dbReference type="NCBIfam" id="NF001140">
    <property type="entry name" value="PRK00147.1"/>
    <property type="match status" value="1"/>
</dbReference>
<dbReference type="AlphaFoldDB" id="A0A1G2BRA4"/>
<name>A0A1G2BRA4_9BACT</name>
<dbReference type="Proteomes" id="UP000177349">
    <property type="component" value="Unassembled WGS sequence"/>
</dbReference>
<protein>
    <recommendedName>
        <fullName evidence="5">S-adenosylmethionine:tRNA ribosyltransferase-isomerase</fullName>
        <ecNumber evidence="5">2.4.99.17</ecNumber>
    </recommendedName>
    <alternativeName>
        <fullName evidence="5">Queuosine biosynthesis protein QueA</fullName>
    </alternativeName>
</protein>
<evidence type="ECO:0000313" key="6">
    <source>
        <dbReference type="EMBL" id="OGY90747.1"/>
    </source>
</evidence>
<keyword evidence="6" id="KW-0413">Isomerase</keyword>
<comment type="caution">
    <text evidence="6">The sequence shown here is derived from an EMBL/GenBank/DDBJ whole genome shotgun (WGS) entry which is preliminary data.</text>
</comment>
<keyword evidence="4 5" id="KW-0671">Queuosine biosynthesis</keyword>
<dbReference type="Pfam" id="PF02547">
    <property type="entry name" value="Queuosine_synth"/>
    <property type="match status" value="1"/>
</dbReference>
<dbReference type="GO" id="GO:0005737">
    <property type="term" value="C:cytoplasm"/>
    <property type="evidence" value="ECO:0007669"/>
    <property type="project" value="UniProtKB-SubCell"/>
</dbReference>
<organism evidence="6 7">
    <name type="scientific">Candidatus Komeilibacteria bacterium RIFCSPLOWO2_01_FULL_53_11</name>
    <dbReference type="NCBI Taxonomy" id="1798552"/>
    <lineage>
        <taxon>Bacteria</taxon>
        <taxon>Candidatus Komeiliibacteriota</taxon>
    </lineage>
</organism>
<dbReference type="SUPFAM" id="SSF111337">
    <property type="entry name" value="QueA-like"/>
    <property type="match status" value="1"/>
</dbReference>
<dbReference type="EC" id="2.4.99.17" evidence="5"/>
<proteinExistence type="inferred from homology"/>
<evidence type="ECO:0000256" key="4">
    <source>
        <dbReference type="ARBA" id="ARBA00022785"/>
    </source>
</evidence>
<comment type="catalytic activity">
    <reaction evidence="5">
        <text>7-aminomethyl-7-carbaguanosine(34) in tRNA + S-adenosyl-L-methionine = epoxyqueuosine(34) in tRNA + adenine + L-methionine + 2 H(+)</text>
        <dbReference type="Rhea" id="RHEA:32155"/>
        <dbReference type="Rhea" id="RHEA-COMP:10342"/>
        <dbReference type="Rhea" id="RHEA-COMP:18582"/>
        <dbReference type="ChEBI" id="CHEBI:15378"/>
        <dbReference type="ChEBI" id="CHEBI:16708"/>
        <dbReference type="ChEBI" id="CHEBI:57844"/>
        <dbReference type="ChEBI" id="CHEBI:59789"/>
        <dbReference type="ChEBI" id="CHEBI:82833"/>
        <dbReference type="ChEBI" id="CHEBI:194443"/>
        <dbReference type="EC" id="2.4.99.17"/>
    </reaction>
</comment>
<comment type="similarity">
    <text evidence="5">Belongs to the QueA family.</text>
</comment>
<comment type="subunit">
    <text evidence="5">Monomer.</text>
</comment>
<dbReference type="Gene3D" id="2.40.10.240">
    <property type="entry name" value="QueA-like"/>
    <property type="match status" value="1"/>
</dbReference>
<dbReference type="InterPro" id="IPR003699">
    <property type="entry name" value="QueA"/>
</dbReference>
<evidence type="ECO:0000256" key="1">
    <source>
        <dbReference type="ARBA" id="ARBA00022490"/>
    </source>
</evidence>
<sequence>MADKTKNILDAFAFSFSPSSIAQTPASPRDAAKLLVYRKSDKKVSCDTFKNLAKYLPARAVLVFNETKVIPARLFVRKETGGWVEVLYIATKKGLLQVLADRKLVLRSKARLTEDISFTITKSDGRFYYLKPSFPISKLQMVLERYGAAPVPPYIKHSRKASMRLREQYQAIFAKKYGSIAAPTASLHFTKRLIVDLKRQSFGIEFVTLHVGLGTFAPVTDEQLKQGKLHSEWYSIDADTARRLNAAKRAGRPIIAVGTTVVRTLESAALSRSARRRRHSLRATSSSTELFIRPGYRFKFVDGLITNFHVPRSSLMMLVAAFISRKELLALYRKAMKRKFRFFSFGDGMLLY</sequence>
<dbReference type="EMBL" id="MHKN01000058">
    <property type="protein sequence ID" value="OGY90747.1"/>
    <property type="molecule type" value="Genomic_DNA"/>
</dbReference>
<evidence type="ECO:0000256" key="5">
    <source>
        <dbReference type="HAMAP-Rule" id="MF_00113"/>
    </source>
</evidence>
<gene>
    <name evidence="5" type="primary">queA</name>
    <name evidence="6" type="ORF">A3B31_03755</name>
</gene>
<dbReference type="PANTHER" id="PTHR30307:SF0">
    <property type="entry name" value="S-ADENOSYLMETHIONINE:TRNA RIBOSYLTRANSFERASE-ISOMERASE"/>
    <property type="match status" value="1"/>
</dbReference>
<dbReference type="GO" id="GO:0051075">
    <property type="term" value="F:S-adenosylmethionine:tRNA ribosyltransferase-isomerase activity"/>
    <property type="evidence" value="ECO:0007669"/>
    <property type="project" value="UniProtKB-EC"/>
</dbReference>
<accession>A0A1G2BRA4</accession>
<keyword evidence="1 5" id="KW-0963">Cytoplasm</keyword>
<dbReference type="GO" id="GO:0008616">
    <property type="term" value="P:tRNA queuosine(34) biosynthetic process"/>
    <property type="evidence" value="ECO:0007669"/>
    <property type="project" value="UniProtKB-UniRule"/>
</dbReference>
<dbReference type="PANTHER" id="PTHR30307">
    <property type="entry name" value="S-ADENOSYLMETHIONINE:TRNA RIBOSYLTRANSFERASE-ISOMERASE"/>
    <property type="match status" value="1"/>
</dbReference>